<accession>A0ABV2GWR1</accession>
<keyword evidence="2" id="KW-1185">Reference proteome</keyword>
<dbReference type="Proteomes" id="UP001549204">
    <property type="component" value="Unassembled WGS sequence"/>
</dbReference>
<dbReference type="RefSeq" id="WP_263805011.1">
    <property type="nucleotide sequence ID" value="NZ_JBEPMC010000013.1"/>
</dbReference>
<organism evidence="1 2">
    <name type="scientific">Mesorhizobium robiniae</name>
    <dbReference type="NCBI Taxonomy" id="559315"/>
    <lineage>
        <taxon>Bacteria</taxon>
        <taxon>Pseudomonadati</taxon>
        <taxon>Pseudomonadota</taxon>
        <taxon>Alphaproteobacteria</taxon>
        <taxon>Hyphomicrobiales</taxon>
        <taxon>Phyllobacteriaceae</taxon>
        <taxon>Mesorhizobium</taxon>
    </lineage>
</organism>
<evidence type="ECO:0000313" key="2">
    <source>
        <dbReference type="Proteomes" id="UP001549204"/>
    </source>
</evidence>
<dbReference type="EMBL" id="JBEPMC010000013">
    <property type="protein sequence ID" value="MET3582731.1"/>
    <property type="molecule type" value="Genomic_DNA"/>
</dbReference>
<comment type="caution">
    <text evidence="1">The sequence shown here is derived from an EMBL/GenBank/DDBJ whole genome shotgun (WGS) entry which is preliminary data.</text>
</comment>
<proteinExistence type="predicted"/>
<gene>
    <name evidence="1" type="ORF">ABID19_005793</name>
</gene>
<reference evidence="1 2" key="1">
    <citation type="submission" date="2024-06" db="EMBL/GenBank/DDBJ databases">
        <title>Genomic Encyclopedia of Type Strains, Phase IV (KMG-IV): sequencing the most valuable type-strain genomes for metagenomic binning, comparative biology and taxonomic classification.</title>
        <authorList>
            <person name="Goeker M."/>
        </authorList>
    </citation>
    <scope>NUCLEOTIDE SEQUENCE [LARGE SCALE GENOMIC DNA]</scope>
    <source>
        <strain evidence="1 2">DSM 100022</strain>
    </source>
</reference>
<name>A0ABV2GWR1_9HYPH</name>
<protein>
    <submittedName>
        <fullName evidence="1">Uncharacterized protein</fullName>
    </submittedName>
</protein>
<evidence type="ECO:0000313" key="1">
    <source>
        <dbReference type="EMBL" id="MET3582731.1"/>
    </source>
</evidence>
<sequence length="93" mass="9252">MAPAVGGTNGVANVTLGTDNATAAVGTGTGTGLGVGATPSTIGTPSNPNPPGISANISSGQLARMKKRCVDVINNEGTYDNDLRQLCLQVARR</sequence>